<dbReference type="OrthoDB" id="5211at10239"/>
<dbReference type="SUPFAM" id="SSF56059">
    <property type="entry name" value="Glutathione synthetase ATP-binding domain-like"/>
    <property type="match status" value="1"/>
</dbReference>
<dbReference type="GeneID" id="16207398"/>
<dbReference type="Proteomes" id="UP000013564">
    <property type="component" value="Segment"/>
</dbReference>
<evidence type="ECO:0000313" key="1">
    <source>
        <dbReference type="EMBL" id="AGK87028.1"/>
    </source>
</evidence>
<gene>
    <name evidence="1" type="ORF">RIO-1_14</name>
</gene>
<dbReference type="GO" id="GO:0016879">
    <property type="term" value="F:ligase activity, forming carbon-nitrogen bonds"/>
    <property type="evidence" value="ECO:0007669"/>
    <property type="project" value="TreeGrafter"/>
</dbReference>
<name>R4JF75_9CAUD</name>
<dbReference type="EMBL" id="KC751414">
    <property type="protein sequence ID" value="AGK87028.1"/>
    <property type="molecule type" value="Genomic_DNA"/>
</dbReference>
<dbReference type="Gene3D" id="3.30.470.20">
    <property type="entry name" value="ATP-grasp fold, B domain"/>
    <property type="match status" value="1"/>
</dbReference>
<proteinExistence type="predicted"/>
<dbReference type="PANTHER" id="PTHR21621">
    <property type="entry name" value="RIBOSOMAL PROTEIN S6 MODIFICATION PROTEIN"/>
    <property type="match status" value="1"/>
</dbReference>
<accession>R4JF75</accession>
<dbReference type="KEGG" id="vg:16207398"/>
<evidence type="ECO:0000313" key="2">
    <source>
        <dbReference type="Proteomes" id="UP000013564"/>
    </source>
</evidence>
<sequence length="282" mass="32129">MIYLTSWNNGKTARELSRRLSPLKGRLLRPAGSRVQRLMRNPLHLVINLGRSKMTLSGLGRRELSTTETYRCSLLNKPDSVKVAQDKLLTFHVLRDSQETLIPEYYVSLEAAFQAMIDNPTWKIVQRTLLRGSEGKGISIHDDPSTLQPAPLYVRYIPKTQEYRVHVVKGKVIDVQRKARNSDTPDEDVNWQVRNHKNGFIFMREGVTPDSVPEKVISNSLESMSLLGLDFGAVDIIWNQQHDKAYVLEVNTSPGMTGTTLDKYCEAFQAVHDNTEIGDWYE</sequence>
<reference evidence="1 2" key="1">
    <citation type="journal article" date="2013" name="J. Virol.">
        <title>Morphology, Physiological Characteristics, and Complete Sequence of Marine Bacteriophage RIO-1 Infecting Pseudoalteromonas marina.</title>
        <authorList>
            <person name="Hardies S.C."/>
            <person name="Hwang Y.J."/>
            <person name="Hwang C.Y."/>
            <person name="Jang G.I."/>
            <person name="Cho B.C."/>
        </authorList>
    </citation>
    <scope>NUCLEOTIDE SEQUENCE [LARGE SCALE GENOMIC DNA]</scope>
</reference>
<protein>
    <submittedName>
        <fullName evidence="1">ATP-grasp enzyme</fullName>
    </submittedName>
</protein>
<dbReference type="RefSeq" id="YP_008051084.1">
    <property type="nucleotide sequence ID" value="NC_021300.1"/>
</dbReference>
<organism evidence="1 2">
    <name type="scientific">Pseudoalteromonas phage RIO-1</name>
    <dbReference type="NCBI Taxonomy" id="1316739"/>
    <lineage>
        <taxon>Viruses</taxon>
        <taxon>Duplodnaviria</taxon>
        <taxon>Heunggongvirae</taxon>
        <taxon>Uroviricota</taxon>
        <taxon>Caudoviricetes</taxon>
        <taxon>Zobellviridae</taxon>
        <taxon>Melvirus</taxon>
        <taxon>Melvirus orientalis</taxon>
    </lineage>
</organism>
<dbReference type="PANTHER" id="PTHR21621:SF0">
    <property type="entry name" value="BETA-CITRYLGLUTAMATE SYNTHASE B-RELATED"/>
    <property type="match status" value="1"/>
</dbReference>
<keyword evidence="2" id="KW-1185">Reference proteome</keyword>